<evidence type="ECO:0000313" key="3">
    <source>
        <dbReference type="Proteomes" id="UP000254343"/>
    </source>
</evidence>
<accession>A0A380W6U8</accession>
<dbReference type="OrthoDB" id="9794834at2"/>
<dbReference type="Proteomes" id="UP000254343">
    <property type="component" value="Unassembled WGS sequence"/>
</dbReference>
<protein>
    <submittedName>
        <fullName evidence="2">Domain of uncharacterized function (DUF955)</fullName>
    </submittedName>
</protein>
<proteinExistence type="predicted"/>
<dbReference type="EMBL" id="UIGB01000001">
    <property type="protein sequence ID" value="SUU83885.1"/>
    <property type="molecule type" value="Genomic_DNA"/>
</dbReference>
<dbReference type="Pfam" id="PF06114">
    <property type="entry name" value="Peptidase_M78"/>
    <property type="match status" value="1"/>
</dbReference>
<dbReference type="PANTHER" id="PTHR43236">
    <property type="entry name" value="ANTITOXIN HIGA1"/>
    <property type="match status" value="1"/>
</dbReference>
<organism evidence="2 3">
    <name type="scientific">Afipia felis</name>
    <name type="common">Cat scratch disease bacillus</name>
    <dbReference type="NCBI Taxonomy" id="1035"/>
    <lineage>
        <taxon>Bacteria</taxon>
        <taxon>Pseudomonadati</taxon>
        <taxon>Pseudomonadota</taxon>
        <taxon>Alphaproteobacteria</taxon>
        <taxon>Hyphomicrobiales</taxon>
        <taxon>Nitrobacteraceae</taxon>
        <taxon>Afipia</taxon>
    </lineage>
</organism>
<dbReference type="InterPro" id="IPR010359">
    <property type="entry name" value="IrrE_HExxH"/>
</dbReference>
<evidence type="ECO:0000259" key="1">
    <source>
        <dbReference type="Pfam" id="PF06114"/>
    </source>
</evidence>
<reference evidence="2 3" key="1">
    <citation type="submission" date="2018-06" db="EMBL/GenBank/DDBJ databases">
        <authorList>
            <consortium name="Pathogen Informatics"/>
            <person name="Doyle S."/>
        </authorList>
    </citation>
    <scope>NUCLEOTIDE SEQUENCE [LARGE SCALE GENOMIC DNA]</scope>
    <source>
        <strain evidence="2 3">NCTC12722</strain>
    </source>
</reference>
<gene>
    <name evidence="2" type="ORF">NCTC12722_01064</name>
</gene>
<evidence type="ECO:0000313" key="2">
    <source>
        <dbReference type="EMBL" id="SUU83885.1"/>
    </source>
</evidence>
<name>A0A380W6U8_AFIFE</name>
<feature type="domain" description="IrrE N-terminal-like" evidence="1">
    <location>
        <begin position="32"/>
        <end position="151"/>
    </location>
</feature>
<dbReference type="Gene3D" id="1.10.10.2910">
    <property type="match status" value="1"/>
</dbReference>
<sequence length="255" mass="29423">MTKPTPAERMLLDLGIIEPKDIDLDAIAWTRGAVVNYRPIDNCEATIVGSKRRAVISVNNRSTPERRRFSLAHELGHWHHHRGRVLFCGKNDVCNFANDALNPERQADGFASDLILPNYMVDPRLRKMKRLTLAAARDLANEFCTSLTATLFKMTLLNRFPMMIVCHNKTKRRWFESAPMLQPWWKWPTKTLDRQTFAADMLFNGAAEQNFPRKMPADAWFDFKGCDRYEVEEQSFLLPDDEILTILKLPDEAVA</sequence>
<dbReference type="RefSeq" id="WP_002718664.1">
    <property type="nucleotide sequence ID" value="NZ_UFSI01000001.1"/>
</dbReference>
<dbReference type="InterPro" id="IPR052345">
    <property type="entry name" value="Rad_response_metalloprotease"/>
</dbReference>
<dbReference type="PANTHER" id="PTHR43236:SF1">
    <property type="entry name" value="BLL7220 PROTEIN"/>
    <property type="match status" value="1"/>
</dbReference>
<dbReference type="AlphaFoldDB" id="A0A380W6U8"/>